<evidence type="ECO:0000313" key="2">
    <source>
        <dbReference type="EMBL" id="KAK9118620.1"/>
    </source>
</evidence>
<dbReference type="Proteomes" id="UP001419268">
    <property type="component" value="Unassembled WGS sequence"/>
</dbReference>
<reference evidence="2 3" key="1">
    <citation type="submission" date="2024-01" db="EMBL/GenBank/DDBJ databases">
        <title>Genome assemblies of Stephania.</title>
        <authorList>
            <person name="Yang L."/>
        </authorList>
    </citation>
    <scope>NUCLEOTIDE SEQUENCE [LARGE SCALE GENOMIC DNA]</scope>
    <source>
        <strain evidence="2">JXDWG</strain>
        <tissue evidence="2">Leaf</tissue>
    </source>
</reference>
<dbReference type="EMBL" id="JBBNAG010000007">
    <property type="protein sequence ID" value="KAK9118620.1"/>
    <property type="molecule type" value="Genomic_DNA"/>
</dbReference>
<feature type="compositionally biased region" description="Polar residues" evidence="1">
    <location>
        <begin position="82"/>
        <end position="105"/>
    </location>
</feature>
<evidence type="ECO:0000256" key="1">
    <source>
        <dbReference type="SAM" id="MobiDB-lite"/>
    </source>
</evidence>
<proteinExistence type="predicted"/>
<feature type="compositionally biased region" description="Basic and acidic residues" evidence="1">
    <location>
        <begin position="106"/>
        <end position="125"/>
    </location>
</feature>
<gene>
    <name evidence="2" type="ORF">Scep_016713</name>
</gene>
<evidence type="ECO:0000313" key="3">
    <source>
        <dbReference type="Proteomes" id="UP001419268"/>
    </source>
</evidence>
<keyword evidence="3" id="KW-1185">Reference proteome</keyword>
<sequence>MIVLSPSEMNKEHAYEKEGYSYQNIDGESPVTDKYDAIVTRCTKIAEIGCTYSKKLAIVYAAIKELEDHLLAISDVEKGKSGESSTAGQNTNESLSQEHMNSQNMKDPEGGNRKGRPPIEHKKEF</sequence>
<accession>A0AAP0IP19</accession>
<organism evidence="2 3">
    <name type="scientific">Stephania cephalantha</name>
    <dbReference type="NCBI Taxonomy" id="152367"/>
    <lineage>
        <taxon>Eukaryota</taxon>
        <taxon>Viridiplantae</taxon>
        <taxon>Streptophyta</taxon>
        <taxon>Embryophyta</taxon>
        <taxon>Tracheophyta</taxon>
        <taxon>Spermatophyta</taxon>
        <taxon>Magnoliopsida</taxon>
        <taxon>Ranunculales</taxon>
        <taxon>Menispermaceae</taxon>
        <taxon>Menispermoideae</taxon>
        <taxon>Cissampelideae</taxon>
        <taxon>Stephania</taxon>
    </lineage>
</organism>
<feature type="region of interest" description="Disordered" evidence="1">
    <location>
        <begin position="78"/>
        <end position="125"/>
    </location>
</feature>
<protein>
    <submittedName>
        <fullName evidence="2">Uncharacterized protein</fullName>
    </submittedName>
</protein>
<comment type="caution">
    <text evidence="2">The sequence shown here is derived from an EMBL/GenBank/DDBJ whole genome shotgun (WGS) entry which is preliminary data.</text>
</comment>
<dbReference type="AlphaFoldDB" id="A0AAP0IP19"/>
<name>A0AAP0IP19_9MAGN</name>